<dbReference type="InterPro" id="IPR048742">
    <property type="entry name" value="Pus10_N_euk"/>
</dbReference>
<protein>
    <recommendedName>
        <fullName evidence="2">tRNA pseudouridine(55) synthase</fullName>
        <ecNumber evidence="2">5.4.99.25</ecNumber>
    </recommendedName>
</protein>
<dbReference type="InterPro" id="IPR048741">
    <property type="entry name" value="Pus10-like_C"/>
</dbReference>
<dbReference type="InterPro" id="IPR039894">
    <property type="entry name" value="Pus10-like"/>
</dbReference>
<dbReference type="NCBIfam" id="TIGR01213">
    <property type="entry name" value="pseudo_Pus10arc"/>
    <property type="match status" value="1"/>
</dbReference>
<dbReference type="Proteomes" id="UP001166052">
    <property type="component" value="Unassembled WGS sequence"/>
</dbReference>
<evidence type="ECO:0000256" key="1">
    <source>
        <dbReference type="ARBA" id="ARBA00009652"/>
    </source>
</evidence>
<name>A0ABS2Z3H7_POLSE</name>
<feature type="domain" description="Pus10 N-terminal eukaryotes" evidence="5">
    <location>
        <begin position="159"/>
        <end position="236"/>
    </location>
</feature>
<comment type="similarity">
    <text evidence="1">Belongs to the pseudouridine synthase Pus10 family.</text>
</comment>
<feature type="domain" description="Pus10-like C-terminal" evidence="6">
    <location>
        <begin position="242"/>
        <end position="473"/>
    </location>
</feature>
<organism evidence="7 8">
    <name type="scientific">Polypterus senegalus</name>
    <name type="common">Senegal bichir</name>
    <dbReference type="NCBI Taxonomy" id="55291"/>
    <lineage>
        <taxon>Eukaryota</taxon>
        <taxon>Metazoa</taxon>
        <taxon>Chordata</taxon>
        <taxon>Craniata</taxon>
        <taxon>Vertebrata</taxon>
        <taxon>Euteleostomi</taxon>
        <taxon>Actinopterygii</taxon>
        <taxon>Polypteriformes</taxon>
        <taxon>Polypteridae</taxon>
        <taxon>Polypterus</taxon>
    </lineage>
</organism>
<dbReference type="Gene3D" id="1.10.10.2050">
    <property type="match status" value="1"/>
</dbReference>
<evidence type="ECO:0000256" key="2">
    <source>
        <dbReference type="ARBA" id="ARBA00012787"/>
    </source>
</evidence>
<sequence length="482" mass="55119">MLPLQDKDRSVVQVLLKSGCCSRCVLRFCFVGLQVPYRQPSKVLAEQLFDFAFPNDVNKCVPYIQEEKDPPYKKIKLEEPNNLNTGQDKNDTISLTVPEFISSNKDGENICVVCLGVLQDYSEKDFAAHISNEVKSAQFQFDNFVISVSLPAQLSVRESCFEISVVFSHPETNGDCHFLALVCSDCFKPAKNKQSVFTRMAVIKALEKIKEEDFRKQYSCPPRLPVSKCLVEDIQCLHAPVYVAGRYNKYSRTLPQTPWVIDGERKMESSVEELISEHLLATFKADGFNFSSSGREDVDVRTLGNGRPFAVELQNPHRSSFTKEDIKRLQQTINNSSDKIRVRDLQIVTREAVSRMKEGEEEKTKSYSALIWTAKSIDKSDIEFINDIKELKINQKTPLRVLHRRPLAVRPRVIHTMRVEFADKHHFRLYLKTQAGTYIKEFIHGDFGRTQPNLSILMNTVTDILELDVESVDVDWPPAIED</sequence>
<gene>
    <name evidence="7" type="primary">Pus10</name>
    <name evidence="7" type="ORF">GTO92_0014305</name>
</gene>
<feature type="non-terminal residue" evidence="7">
    <location>
        <position position="1"/>
    </location>
</feature>
<dbReference type="Pfam" id="PF21237">
    <property type="entry name" value="Pus10_N_euk"/>
    <property type="match status" value="1"/>
</dbReference>
<dbReference type="EC" id="5.4.99.25" evidence="2"/>
<evidence type="ECO:0000256" key="4">
    <source>
        <dbReference type="ARBA" id="ARBA00023235"/>
    </source>
</evidence>
<comment type="caution">
    <text evidence="7">The sequence shown here is derived from an EMBL/GenBank/DDBJ whole genome shotgun (WGS) entry which is preliminary data.</text>
</comment>
<evidence type="ECO:0000313" key="8">
    <source>
        <dbReference type="Proteomes" id="UP001166052"/>
    </source>
</evidence>
<dbReference type="InterPro" id="IPR020103">
    <property type="entry name" value="PsdUridine_synth_cat_dom_sf"/>
</dbReference>
<dbReference type="Gene3D" id="3.30.70.3190">
    <property type="match status" value="1"/>
</dbReference>
<feature type="non-terminal residue" evidence="7">
    <location>
        <position position="482"/>
    </location>
</feature>
<evidence type="ECO:0000313" key="7">
    <source>
        <dbReference type="EMBL" id="MBN3292663.1"/>
    </source>
</evidence>
<dbReference type="EMBL" id="JAAWVN010017642">
    <property type="protein sequence ID" value="MBN3292663.1"/>
    <property type="molecule type" value="Genomic_DNA"/>
</dbReference>
<keyword evidence="3" id="KW-0819">tRNA processing</keyword>
<evidence type="ECO:0000259" key="6">
    <source>
        <dbReference type="Pfam" id="PF21238"/>
    </source>
</evidence>
<reference evidence="7" key="1">
    <citation type="journal article" date="2021" name="Cell">
        <title>Tracing the genetic footprints of vertebrate landing in non-teleost ray-finned fishes.</title>
        <authorList>
            <person name="Bi X."/>
            <person name="Wang K."/>
            <person name="Yang L."/>
            <person name="Pan H."/>
            <person name="Jiang H."/>
            <person name="Wei Q."/>
            <person name="Fang M."/>
            <person name="Yu H."/>
            <person name="Zhu C."/>
            <person name="Cai Y."/>
            <person name="He Y."/>
            <person name="Gan X."/>
            <person name="Zeng H."/>
            <person name="Yu D."/>
            <person name="Zhu Y."/>
            <person name="Jiang H."/>
            <person name="Qiu Q."/>
            <person name="Yang H."/>
            <person name="Zhang Y.E."/>
            <person name="Wang W."/>
            <person name="Zhu M."/>
            <person name="He S."/>
            <person name="Zhang G."/>
        </authorList>
    </citation>
    <scope>NUCLEOTIDE SEQUENCE</scope>
    <source>
        <strain evidence="7">Bchr_001</strain>
    </source>
</reference>
<dbReference type="Pfam" id="PF21238">
    <property type="entry name" value="Pus10_C"/>
    <property type="match status" value="1"/>
</dbReference>
<dbReference type="Gene3D" id="3.30.70.2510">
    <property type="match status" value="1"/>
</dbReference>
<keyword evidence="4" id="KW-0413">Isomerase</keyword>
<keyword evidence="8" id="KW-1185">Reference proteome</keyword>
<accession>A0ABS2Z3H7</accession>
<evidence type="ECO:0000259" key="5">
    <source>
        <dbReference type="Pfam" id="PF21237"/>
    </source>
</evidence>
<dbReference type="SUPFAM" id="SSF55120">
    <property type="entry name" value="Pseudouridine synthase"/>
    <property type="match status" value="1"/>
</dbReference>
<evidence type="ECO:0000256" key="3">
    <source>
        <dbReference type="ARBA" id="ARBA00022694"/>
    </source>
</evidence>
<dbReference type="PANTHER" id="PTHR21568:SF0">
    <property type="entry name" value="TRNA PSEUDOURIDINE SYNTHASE PUS10"/>
    <property type="match status" value="1"/>
</dbReference>
<dbReference type="PANTHER" id="PTHR21568">
    <property type="entry name" value="TRNA PSEUDOURIDINE SYNTHASE PUS10"/>
    <property type="match status" value="1"/>
</dbReference>
<proteinExistence type="inferred from homology"/>